<dbReference type="Gene3D" id="3.40.50.720">
    <property type="entry name" value="NAD(P)-binding Rossmann-like Domain"/>
    <property type="match status" value="1"/>
</dbReference>
<sequence length="244" mass="25628">MKLCIVTGASRGLGAALAEQLMARGDRVLGIARRHNLALAQGGQESWTADLANPQPVAERLQSWLHRQGPGAFSELVLINNAGVVTSPGPVQAVPLAQLSSALRVGLEATLLLSAAFLAATEQWGRPRKIMNISSGLGRRAMAAAAPYCAAKAGMDHLSRAMAMDEALRPNGARIVSIAPGIIDTDMQVQLRSADPAAFPDQPRFAAFKAEGALESAQAVATKLLRYLDRADFGGEAVADIRDA</sequence>
<keyword evidence="2" id="KW-0963">Cytoplasm</keyword>
<dbReference type="EMBL" id="JAEDAK010000006">
    <property type="protein sequence ID" value="MBH9577297.1"/>
    <property type="molecule type" value="Genomic_DNA"/>
</dbReference>
<evidence type="ECO:0000256" key="1">
    <source>
        <dbReference type="ARBA" id="ARBA00004496"/>
    </source>
</evidence>
<dbReference type="Proteomes" id="UP000613266">
    <property type="component" value="Unassembled WGS sequence"/>
</dbReference>
<dbReference type="GO" id="GO:0006729">
    <property type="term" value="P:tetrahydrobiopterin biosynthetic process"/>
    <property type="evidence" value="ECO:0007669"/>
    <property type="project" value="TreeGrafter"/>
</dbReference>
<proteinExistence type="inferred from homology"/>
<dbReference type="PROSITE" id="PS00061">
    <property type="entry name" value="ADH_SHORT"/>
    <property type="match status" value="1"/>
</dbReference>
<dbReference type="RefSeq" id="WP_198111072.1">
    <property type="nucleotide sequence ID" value="NZ_JAEDAK010000006.1"/>
</dbReference>
<dbReference type="InterPro" id="IPR036291">
    <property type="entry name" value="NAD(P)-bd_dom_sf"/>
</dbReference>
<organism evidence="6 7">
    <name type="scientific">Inhella proteolytica</name>
    <dbReference type="NCBI Taxonomy" id="2795029"/>
    <lineage>
        <taxon>Bacteria</taxon>
        <taxon>Pseudomonadati</taxon>
        <taxon>Pseudomonadota</taxon>
        <taxon>Betaproteobacteria</taxon>
        <taxon>Burkholderiales</taxon>
        <taxon>Sphaerotilaceae</taxon>
        <taxon>Inhella</taxon>
    </lineage>
</organism>
<dbReference type="InterPro" id="IPR002347">
    <property type="entry name" value="SDR_fam"/>
</dbReference>
<evidence type="ECO:0000313" key="6">
    <source>
        <dbReference type="EMBL" id="MBH9577297.1"/>
    </source>
</evidence>
<evidence type="ECO:0000313" key="7">
    <source>
        <dbReference type="Proteomes" id="UP000613266"/>
    </source>
</evidence>
<gene>
    <name evidence="6" type="ORF">I7X39_10345</name>
</gene>
<dbReference type="InterPro" id="IPR051721">
    <property type="entry name" value="Biopterin_syn/organic_redct"/>
</dbReference>
<evidence type="ECO:0000256" key="3">
    <source>
        <dbReference type="ARBA" id="ARBA00022857"/>
    </source>
</evidence>
<accession>A0A931J6N1</accession>
<name>A0A931J6N1_9BURK</name>
<evidence type="ECO:0000256" key="5">
    <source>
        <dbReference type="RuleBase" id="RU000363"/>
    </source>
</evidence>
<keyword evidence="3" id="KW-0521">NADP</keyword>
<comment type="subcellular location">
    <subcellularLocation>
        <location evidence="1">Cytoplasm</location>
    </subcellularLocation>
</comment>
<dbReference type="PRINTS" id="PR00080">
    <property type="entry name" value="SDRFAMILY"/>
</dbReference>
<dbReference type="PANTHER" id="PTHR44085">
    <property type="entry name" value="SEPIAPTERIN REDUCTASE"/>
    <property type="match status" value="1"/>
</dbReference>
<evidence type="ECO:0000256" key="2">
    <source>
        <dbReference type="ARBA" id="ARBA00022490"/>
    </source>
</evidence>
<dbReference type="InterPro" id="IPR020904">
    <property type="entry name" value="Sc_DH/Rdtase_CS"/>
</dbReference>
<keyword evidence="4" id="KW-0560">Oxidoreductase</keyword>
<comment type="caution">
    <text evidence="6">The sequence shown here is derived from an EMBL/GenBank/DDBJ whole genome shotgun (WGS) entry which is preliminary data.</text>
</comment>
<keyword evidence="7" id="KW-1185">Reference proteome</keyword>
<reference evidence="6" key="1">
    <citation type="submission" date="2020-12" db="EMBL/GenBank/DDBJ databases">
        <title>The genome sequence of Inhella sp. 1Y17.</title>
        <authorList>
            <person name="Liu Y."/>
        </authorList>
    </citation>
    <scope>NUCLEOTIDE SEQUENCE</scope>
    <source>
        <strain evidence="6">1Y17</strain>
    </source>
</reference>
<protein>
    <submittedName>
        <fullName evidence="6">SDR family NAD(P)-dependent oxidoreductase</fullName>
    </submittedName>
</protein>
<dbReference type="PRINTS" id="PR00081">
    <property type="entry name" value="GDHRDH"/>
</dbReference>
<dbReference type="GO" id="GO:0004757">
    <property type="term" value="F:sepiapterin reductase (NADP+) activity"/>
    <property type="evidence" value="ECO:0007669"/>
    <property type="project" value="TreeGrafter"/>
</dbReference>
<dbReference type="PANTHER" id="PTHR44085:SF2">
    <property type="entry name" value="SEPIAPTERIN REDUCTASE"/>
    <property type="match status" value="1"/>
</dbReference>
<evidence type="ECO:0000256" key="4">
    <source>
        <dbReference type="ARBA" id="ARBA00023002"/>
    </source>
</evidence>
<dbReference type="GO" id="GO:0005737">
    <property type="term" value="C:cytoplasm"/>
    <property type="evidence" value="ECO:0007669"/>
    <property type="project" value="UniProtKB-SubCell"/>
</dbReference>
<comment type="similarity">
    <text evidence="5">Belongs to the short-chain dehydrogenases/reductases (SDR) family.</text>
</comment>
<dbReference type="AlphaFoldDB" id="A0A931J6N1"/>
<dbReference type="Pfam" id="PF00106">
    <property type="entry name" value="adh_short"/>
    <property type="match status" value="1"/>
</dbReference>
<dbReference type="SUPFAM" id="SSF51735">
    <property type="entry name" value="NAD(P)-binding Rossmann-fold domains"/>
    <property type="match status" value="1"/>
</dbReference>